<dbReference type="Pfam" id="PF13894">
    <property type="entry name" value="zf-C2H2_4"/>
    <property type="match status" value="2"/>
</dbReference>
<evidence type="ECO:0000256" key="5">
    <source>
        <dbReference type="ARBA" id="ARBA00022833"/>
    </source>
</evidence>
<comment type="caution">
    <text evidence="9">The sequence shown here is derived from an EMBL/GenBank/DDBJ whole genome shotgun (WGS) entry which is preliminary data.</text>
</comment>
<evidence type="ECO:0000256" key="6">
    <source>
        <dbReference type="ARBA" id="ARBA00023242"/>
    </source>
</evidence>
<dbReference type="Gene3D" id="3.30.160.60">
    <property type="entry name" value="Classic Zinc Finger"/>
    <property type="match status" value="4"/>
</dbReference>
<dbReference type="PANTHER" id="PTHR24376">
    <property type="entry name" value="ZINC FINGER PROTEIN"/>
    <property type="match status" value="1"/>
</dbReference>
<dbReference type="PROSITE" id="PS50157">
    <property type="entry name" value="ZINC_FINGER_C2H2_2"/>
    <property type="match status" value="4"/>
</dbReference>
<dbReference type="InterPro" id="IPR036236">
    <property type="entry name" value="Znf_C2H2_sf"/>
</dbReference>
<evidence type="ECO:0000256" key="7">
    <source>
        <dbReference type="PROSITE-ProRule" id="PRU00042"/>
    </source>
</evidence>
<gene>
    <name evidence="9" type="primary">ZNF234_7</name>
    <name evidence="9" type="ORF">AVEN_123309_1</name>
</gene>
<dbReference type="GO" id="GO:0001228">
    <property type="term" value="F:DNA-binding transcription activator activity, RNA polymerase II-specific"/>
    <property type="evidence" value="ECO:0007669"/>
    <property type="project" value="TreeGrafter"/>
</dbReference>
<keyword evidence="4 7" id="KW-0863">Zinc-finger</keyword>
<feature type="domain" description="C2H2-type" evidence="8">
    <location>
        <begin position="177"/>
        <end position="205"/>
    </location>
</feature>
<feature type="domain" description="C2H2-type" evidence="8">
    <location>
        <begin position="149"/>
        <end position="176"/>
    </location>
</feature>
<dbReference type="FunFam" id="3.30.160.60:FF:000303">
    <property type="entry name" value="Zinc finger protein 41"/>
    <property type="match status" value="1"/>
</dbReference>
<dbReference type="PANTHER" id="PTHR24376:SF216">
    <property type="entry name" value="ZINC FINGER PROTEIN 420-LIKE"/>
    <property type="match status" value="1"/>
</dbReference>
<dbReference type="SMART" id="SM00355">
    <property type="entry name" value="ZnF_C2H2"/>
    <property type="match status" value="4"/>
</dbReference>
<feature type="domain" description="C2H2-type" evidence="8">
    <location>
        <begin position="65"/>
        <end position="92"/>
    </location>
</feature>
<accession>A0A4Y2WXC7</accession>
<dbReference type="SUPFAM" id="SSF57667">
    <property type="entry name" value="beta-beta-alpha zinc fingers"/>
    <property type="match status" value="3"/>
</dbReference>
<evidence type="ECO:0000256" key="3">
    <source>
        <dbReference type="ARBA" id="ARBA00022737"/>
    </source>
</evidence>
<comment type="subcellular location">
    <subcellularLocation>
        <location evidence="1">Nucleus</location>
    </subcellularLocation>
</comment>
<feature type="non-terminal residue" evidence="9">
    <location>
        <position position="210"/>
    </location>
</feature>
<dbReference type="GO" id="GO:0000978">
    <property type="term" value="F:RNA polymerase II cis-regulatory region sequence-specific DNA binding"/>
    <property type="evidence" value="ECO:0007669"/>
    <property type="project" value="TreeGrafter"/>
</dbReference>
<evidence type="ECO:0000256" key="2">
    <source>
        <dbReference type="ARBA" id="ARBA00022723"/>
    </source>
</evidence>
<dbReference type="OrthoDB" id="6415710at2759"/>
<proteinExistence type="predicted"/>
<evidence type="ECO:0000259" key="8">
    <source>
        <dbReference type="PROSITE" id="PS50157"/>
    </source>
</evidence>
<sequence length="210" mass="24451">MDCNEIPLPTSFAYRCDSCQEKSISRGKRNIHPRISSLESSFVCKDCKKPFSLGYELVLVDEESHLCMKCGAIFINRELLEVHSYHHSKEYPCRCDICSRASTSKTKLPLELVATEYDKPFKCDICARVFPKKDRLKRHMFVHNGKWPYKCEFCGKGWPDKRSLRIHVRRHTKEQPYECIDCGTKFTTKGHMMKHFSRTHGGGSYMLEIS</sequence>
<evidence type="ECO:0000256" key="1">
    <source>
        <dbReference type="ARBA" id="ARBA00004123"/>
    </source>
</evidence>
<keyword evidence="2" id="KW-0479">Metal-binding</keyword>
<evidence type="ECO:0000313" key="10">
    <source>
        <dbReference type="Proteomes" id="UP000499080"/>
    </source>
</evidence>
<dbReference type="Proteomes" id="UP000499080">
    <property type="component" value="Unassembled WGS sequence"/>
</dbReference>
<evidence type="ECO:0000256" key="4">
    <source>
        <dbReference type="ARBA" id="ARBA00022771"/>
    </source>
</evidence>
<keyword evidence="6" id="KW-0539">Nucleus</keyword>
<dbReference type="EMBL" id="BGPR01065751">
    <property type="protein sequence ID" value="GBO40507.1"/>
    <property type="molecule type" value="Genomic_DNA"/>
</dbReference>
<feature type="domain" description="C2H2-type" evidence="8">
    <location>
        <begin position="121"/>
        <end position="148"/>
    </location>
</feature>
<protein>
    <submittedName>
        <fullName evidence="9">Zinc finger protein 234</fullName>
    </submittedName>
</protein>
<keyword evidence="5" id="KW-0862">Zinc</keyword>
<keyword evidence="3" id="KW-0677">Repeat</keyword>
<evidence type="ECO:0000313" key="9">
    <source>
        <dbReference type="EMBL" id="GBO40507.1"/>
    </source>
</evidence>
<dbReference type="PROSITE" id="PS00028">
    <property type="entry name" value="ZINC_FINGER_C2H2_1"/>
    <property type="match status" value="4"/>
</dbReference>
<organism evidence="9 10">
    <name type="scientific">Araneus ventricosus</name>
    <name type="common">Orbweaver spider</name>
    <name type="synonym">Epeira ventricosa</name>
    <dbReference type="NCBI Taxonomy" id="182803"/>
    <lineage>
        <taxon>Eukaryota</taxon>
        <taxon>Metazoa</taxon>
        <taxon>Ecdysozoa</taxon>
        <taxon>Arthropoda</taxon>
        <taxon>Chelicerata</taxon>
        <taxon>Arachnida</taxon>
        <taxon>Araneae</taxon>
        <taxon>Araneomorphae</taxon>
        <taxon>Entelegynae</taxon>
        <taxon>Araneoidea</taxon>
        <taxon>Araneidae</taxon>
        <taxon>Araneus</taxon>
    </lineage>
</organism>
<dbReference type="GO" id="GO:0008270">
    <property type="term" value="F:zinc ion binding"/>
    <property type="evidence" value="ECO:0007669"/>
    <property type="project" value="UniProtKB-KW"/>
</dbReference>
<dbReference type="AlphaFoldDB" id="A0A4Y2WXC7"/>
<keyword evidence="10" id="KW-1185">Reference proteome</keyword>
<dbReference type="GO" id="GO:0005634">
    <property type="term" value="C:nucleus"/>
    <property type="evidence" value="ECO:0007669"/>
    <property type="project" value="UniProtKB-SubCell"/>
</dbReference>
<name>A0A4Y2WXC7_ARAVE</name>
<dbReference type="FunFam" id="3.30.160.60:FF:000100">
    <property type="entry name" value="Zinc finger 45-like"/>
    <property type="match status" value="1"/>
</dbReference>
<reference evidence="9 10" key="1">
    <citation type="journal article" date="2019" name="Sci. Rep.">
        <title>Orb-weaving spider Araneus ventricosus genome elucidates the spidroin gene catalogue.</title>
        <authorList>
            <person name="Kono N."/>
            <person name="Nakamura H."/>
            <person name="Ohtoshi R."/>
            <person name="Moran D.A.P."/>
            <person name="Shinohara A."/>
            <person name="Yoshida Y."/>
            <person name="Fujiwara M."/>
            <person name="Mori M."/>
            <person name="Tomita M."/>
            <person name="Arakawa K."/>
        </authorList>
    </citation>
    <scope>NUCLEOTIDE SEQUENCE [LARGE SCALE GENOMIC DNA]</scope>
</reference>
<dbReference type="InterPro" id="IPR013087">
    <property type="entry name" value="Znf_C2H2_type"/>
</dbReference>